<protein>
    <recommendedName>
        <fullName evidence="2">DUF4470 domain-containing protein</fullName>
    </recommendedName>
</protein>
<organism evidence="3 4">
    <name type="scientific">Aplosporella prunicola CBS 121167</name>
    <dbReference type="NCBI Taxonomy" id="1176127"/>
    <lineage>
        <taxon>Eukaryota</taxon>
        <taxon>Fungi</taxon>
        <taxon>Dikarya</taxon>
        <taxon>Ascomycota</taxon>
        <taxon>Pezizomycotina</taxon>
        <taxon>Dothideomycetes</taxon>
        <taxon>Dothideomycetes incertae sedis</taxon>
        <taxon>Botryosphaeriales</taxon>
        <taxon>Aplosporellaceae</taxon>
        <taxon>Aplosporella</taxon>
    </lineage>
</organism>
<keyword evidence="1" id="KW-0802">TPR repeat</keyword>
<dbReference type="PROSITE" id="PS50005">
    <property type="entry name" value="TPR"/>
    <property type="match status" value="1"/>
</dbReference>
<evidence type="ECO:0000256" key="1">
    <source>
        <dbReference type="PROSITE-ProRule" id="PRU00339"/>
    </source>
</evidence>
<dbReference type="OrthoDB" id="2423701at2759"/>
<dbReference type="InterPro" id="IPR027974">
    <property type="entry name" value="DUF4470"/>
</dbReference>
<dbReference type="Pfam" id="PF14737">
    <property type="entry name" value="DUF4470"/>
    <property type="match status" value="1"/>
</dbReference>
<feature type="domain" description="DUF4470" evidence="2">
    <location>
        <begin position="147"/>
        <end position="212"/>
    </location>
</feature>
<evidence type="ECO:0000259" key="2">
    <source>
        <dbReference type="Pfam" id="PF14737"/>
    </source>
</evidence>
<dbReference type="Pfam" id="PF13414">
    <property type="entry name" value="TPR_11"/>
    <property type="match status" value="1"/>
</dbReference>
<evidence type="ECO:0000313" key="3">
    <source>
        <dbReference type="EMBL" id="KAF2145383.1"/>
    </source>
</evidence>
<dbReference type="AlphaFoldDB" id="A0A6A6BPJ9"/>
<reference evidence="3" key="1">
    <citation type="journal article" date="2020" name="Stud. Mycol.">
        <title>101 Dothideomycetes genomes: a test case for predicting lifestyles and emergence of pathogens.</title>
        <authorList>
            <person name="Haridas S."/>
            <person name="Albert R."/>
            <person name="Binder M."/>
            <person name="Bloem J."/>
            <person name="Labutti K."/>
            <person name="Salamov A."/>
            <person name="Andreopoulos B."/>
            <person name="Baker S."/>
            <person name="Barry K."/>
            <person name="Bills G."/>
            <person name="Bluhm B."/>
            <person name="Cannon C."/>
            <person name="Castanera R."/>
            <person name="Culley D."/>
            <person name="Daum C."/>
            <person name="Ezra D."/>
            <person name="Gonzalez J."/>
            <person name="Henrissat B."/>
            <person name="Kuo A."/>
            <person name="Liang C."/>
            <person name="Lipzen A."/>
            <person name="Lutzoni F."/>
            <person name="Magnuson J."/>
            <person name="Mondo S."/>
            <person name="Nolan M."/>
            <person name="Ohm R."/>
            <person name="Pangilinan J."/>
            <person name="Park H.-J."/>
            <person name="Ramirez L."/>
            <person name="Alfaro M."/>
            <person name="Sun H."/>
            <person name="Tritt A."/>
            <person name="Yoshinaga Y."/>
            <person name="Zwiers L.-H."/>
            <person name="Turgeon B."/>
            <person name="Goodwin S."/>
            <person name="Spatafora J."/>
            <person name="Crous P."/>
            <person name="Grigoriev I."/>
        </authorList>
    </citation>
    <scope>NUCLEOTIDE SEQUENCE</scope>
    <source>
        <strain evidence="3">CBS 121167</strain>
    </source>
</reference>
<sequence length="555" mass="62673">MSIGNSDGAGRPMSSAELRQQGNAFYKRNKFYDAIALYRKAAEADPSDVSPLSNITAAYYEAGDYAKCIKAVEDALVAAGGKAKEDKEIKLLEPWSRDHQESEATAIRKIINKLPRFKPSLDDVTEYFTVGTDIQQSLLETTDISCPLTSFLFAGIGDARHMHATLVDIANQERQSGKASQTRYHFTIVDWKPAVIARNIIVFLLLEELTDKSITSCKEKKEEILATLFYVYIGVIMPPKAYEKLQRTISAAISFLNAPDGSLQWIQVPEKDKASIRGSFQRWQQEVAPVYTTKRMREQVYVHLEEQASEGEGLLSQVKPPPSCKKDCTMFAAAAVLIPPKSFLEEDSLGLSTILTKKSPERAMRGAWLQKLDNNWMPNVTLIDLEWPPPPPPPRENDYFWVGHEPVRDFGFGSLKCYPANPKCMYDYAADYFMRLGDALDHVKSRVRVEAIVGDMAETCEKIRYGLLEHRQSIKHAEETCANGNHSFSPEEYPQLYDRIHMSNIPDYIRGTLSSFLFAAPVTKPSDRCAYFRSNCLLNRQQFAGPSHFDKFNNE</sequence>
<dbReference type="InterPro" id="IPR019734">
    <property type="entry name" value="TPR_rpt"/>
</dbReference>
<dbReference type="Gene3D" id="1.25.40.10">
    <property type="entry name" value="Tetratricopeptide repeat domain"/>
    <property type="match status" value="1"/>
</dbReference>
<accession>A0A6A6BPJ9</accession>
<dbReference type="EMBL" id="ML995477">
    <property type="protein sequence ID" value="KAF2145383.1"/>
    <property type="molecule type" value="Genomic_DNA"/>
</dbReference>
<feature type="repeat" description="TPR" evidence="1">
    <location>
        <begin position="15"/>
        <end position="48"/>
    </location>
</feature>
<evidence type="ECO:0000313" key="4">
    <source>
        <dbReference type="Proteomes" id="UP000799438"/>
    </source>
</evidence>
<gene>
    <name evidence="3" type="ORF">K452DRAFT_295032</name>
</gene>
<dbReference type="InterPro" id="IPR011990">
    <property type="entry name" value="TPR-like_helical_dom_sf"/>
</dbReference>
<proteinExistence type="predicted"/>
<dbReference type="RefSeq" id="XP_033401095.1">
    <property type="nucleotide sequence ID" value="XM_033541767.1"/>
</dbReference>
<name>A0A6A6BPJ9_9PEZI</name>
<dbReference type="SUPFAM" id="SSF48452">
    <property type="entry name" value="TPR-like"/>
    <property type="match status" value="1"/>
</dbReference>
<dbReference type="GeneID" id="54299264"/>
<dbReference type="Proteomes" id="UP000799438">
    <property type="component" value="Unassembled WGS sequence"/>
</dbReference>
<dbReference type="SMART" id="SM00028">
    <property type="entry name" value="TPR"/>
    <property type="match status" value="2"/>
</dbReference>
<keyword evidence="4" id="KW-1185">Reference proteome</keyword>